<proteinExistence type="predicted"/>
<keyword evidence="4" id="KW-1185">Reference proteome</keyword>
<accession>A0A1I2CUB2</accession>
<name>A0A1I2CUB2_9ACTN</name>
<evidence type="ECO:0000313" key="4">
    <source>
        <dbReference type="Proteomes" id="UP000199645"/>
    </source>
</evidence>
<dbReference type="EMBL" id="FONV01000003">
    <property type="protein sequence ID" value="SFE71916.1"/>
    <property type="molecule type" value="Genomic_DNA"/>
</dbReference>
<sequence>MTRPARRDLTPGRRKAIAWLVPLKIVRTAMAATGLARRPWLCGGLVAGPGGAAGRADRPPGAGPVGVTSVPA</sequence>
<reference evidence="3 4" key="1">
    <citation type="submission" date="2016-10" db="EMBL/GenBank/DDBJ databases">
        <authorList>
            <person name="de Groot N.N."/>
        </authorList>
    </citation>
    <scope>NUCLEOTIDE SEQUENCE [LARGE SCALE GENOMIC DNA]</scope>
    <source>
        <strain evidence="3 4">DSM 43019</strain>
    </source>
</reference>
<feature type="region of interest" description="Disordered" evidence="1">
    <location>
        <begin position="50"/>
        <end position="72"/>
    </location>
</feature>
<gene>
    <name evidence="3" type="ORF">SAMN05421541_103210</name>
</gene>
<protein>
    <submittedName>
        <fullName evidence="3">Uncharacterized protein</fullName>
    </submittedName>
</protein>
<dbReference type="AlphaFoldDB" id="A0A1I2CUB2"/>
<feature type="chain" id="PRO_5039053899" evidence="2">
    <location>
        <begin position="32"/>
        <end position="72"/>
    </location>
</feature>
<feature type="signal peptide" evidence="2">
    <location>
        <begin position="1"/>
        <end position="31"/>
    </location>
</feature>
<organism evidence="3 4">
    <name type="scientific">Actinoplanes philippinensis</name>
    <dbReference type="NCBI Taxonomy" id="35752"/>
    <lineage>
        <taxon>Bacteria</taxon>
        <taxon>Bacillati</taxon>
        <taxon>Actinomycetota</taxon>
        <taxon>Actinomycetes</taxon>
        <taxon>Micromonosporales</taxon>
        <taxon>Micromonosporaceae</taxon>
        <taxon>Actinoplanes</taxon>
    </lineage>
</organism>
<dbReference type="Proteomes" id="UP000199645">
    <property type="component" value="Unassembled WGS sequence"/>
</dbReference>
<evidence type="ECO:0000256" key="1">
    <source>
        <dbReference type="SAM" id="MobiDB-lite"/>
    </source>
</evidence>
<evidence type="ECO:0000256" key="2">
    <source>
        <dbReference type="SAM" id="SignalP"/>
    </source>
</evidence>
<evidence type="ECO:0000313" key="3">
    <source>
        <dbReference type="EMBL" id="SFE71916.1"/>
    </source>
</evidence>
<dbReference type="STRING" id="35752.SAMN05421541_103210"/>
<keyword evidence="2" id="KW-0732">Signal</keyword>